<comment type="caution">
    <text evidence="1">The sequence shown here is derived from an EMBL/GenBank/DDBJ whole genome shotgun (WGS) entry which is preliminary data.</text>
</comment>
<evidence type="ECO:0000313" key="1">
    <source>
        <dbReference type="EMBL" id="KAJ7774012.1"/>
    </source>
</evidence>
<gene>
    <name evidence="1" type="ORF">B0H16DRAFT_116371</name>
</gene>
<reference evidence="1" key="1">
    <citation type="submission" date="2023-03" db="EMBL/GenBank/DDBJ databases">
        <title>Massive genome expansion in bonnet fungi (Mycena s.s.) driven by repeated elements and novel gene families across ecological guilds.</title>
        <authorList>
            <consortium name="Lawrence Berkeley National Laboratory"/>
            <person name="Harder C.B."/>
            <person name="Miyauchi S."/>
            <person name="Viragh M."/>
            <person name="Kuo A."/>
            <person name="Thoen E."/>
            <person name="Andreopoulos B."/>
            <person name="Lu D."/>
            <person name="Skrede I."/>
            <person name="Drula E."/>
            <person name="Henrissat B."/>
            <person name="Morin E."/>
            <person name="Kohler A."/>
            <person name="Barry K."/>
            <person name="LaButti K."/>
            <person name="Morin E."/>
            <person name="Salamov A."/>
            <person name="Lipzen A."/>
            <person name="Mereny Z."/>
            <person name="Hegedus B."/>
            <person name="Baldrian P."/>
            <person name="Stursova M."/>
            <person name="Weitz H."/>
            <person name="Taylor A."/>
            <person name="Grigoriev I.V."/>
            <person name="Nagy L.G."/>
            <person name="Martin F."/>
            <person name="Kauserud H."/>
        </authorList>
    </citation>
    <scope>NUCLEOTIDE SEQUENCE</scope>
    <source>
        <strain evidence="1">CBHHK182m</strain>
    </source>
</reference>
<accession>A0AAD7JXR1</accession>
<dbReference type="EMBL" id="JARKIB010000012">
    <property type="protein sequence ID" value="KAJ7774012.1"/>
    <property type="molecule type" value="Genomic_DNA"/>
</dbReference>
<proteinExistence type="predicted"/>
<organism evidence="1 2">
    <name type="scientific">Mycena metata</name>
    <dbReference type="NCBI Taxonomy" id="1033252"/>
    <lineage>
        <taxon>Eukaryota</taxon>
        <taxon>Fungi</taxon>
        <taxon>Dikarya</taxon>
        <taxon>Basidiomycota</taxon>
        <taxon>Agaricomycotina</taxon>
        <taxon>Agaricomycetes</taxon>
        <taxon>Agaricomycetidae</taxon>
        <taxon>Agaricales</taxon>
        <taxon>Marasmiineae</taxon>
        <taxon>Mycenaceae</taxon>
        <taxon>Mycena</taxon>
    </lineage>
</organism>
<sequence>MLKARRWTSFKLAHPPVSVPSALTSMRLPRRPLSQRRPSFLRRLSFPRRRSFPHRPLFPRHPSSPPVPSHTAAAAGILVAPTVNRKGKVSTPTLRYPSREVRMGPAVWGRDISAQVLIIIRAVLGTEYDWDKVSVRAHRAETDNRDKDQAWVYLEFVPEGYATWFIDAFTAARASPYDMLTVSRYITPN</sequence>
<dbReference type="Proteomes" id="UP001215598">
    <property type="component" value="Unassembled WGS sequence"/>
</dbReference>
<keyword evidence="2" id="KW-1185">Reference proteome</keyword>
<evidence type="ECO:0000313" key="2">
    <source>
        <dbReference type="Proteomes" id="UP001215598"/>
    </source>
</evidence>
<name>A0AAD7JXR1_9AGAR</name>
<dbReference type="AlphaFoldDB" id="A0AAD7JXR1"/>
<protein>
    <submittedName>
        <fullName evidence="1">Uncharacterized protein</fullName>
    </submittedName>
</protein>